<dbReference type="Pfam" id="PF04134">
    <property type="entry name" value="DCC1-like"/>
    <property type="match status" value="1"/>
</dbReference>
<evidence type="ECO:0000313" key="2">
    <source>
        <dbReference type="EMBL" id="KKN47125.1"/>
    </source>
</evidence>
<gene>
    <name evidence="2" type="ORF">LCGC14_0665920</name>
</gene>
<name>A0A0F9QS78_9ZZZZ</name>
<sequence>MFAKFEKTVYSPKLKPVLVWDGECGFCKFWIIRLKTRTEDRIDFKTYQDVADSFPDIPLKEFKKASRLIETNGSVYSGPDSLYRGLEHSKKPTRLWHRWYVQYNFFTKLSDYGYNIIAKNRPFMFTSTKLLFGKNPKRFKLYWLVYIMLIVALLTIAFN</sequence>
<evidence type="ECO:0000256" key="1">
    <source>
        <dbReference type="SAM" id="Phobius"/>
    </source>
</evidence>
<feature type="transmembrane region" description="Helical" evidence="1">
    <location>
        <begin position="141"/>
        <end position="158"/>
    </location>
</feature>
<keyword evidence="1" id="KW-0472">Membrane</keyword>
<dbReference type="EMBL" id="LAZR01001293">
    <property type="protein sequence ID" value="KKN47125.1"/>
    <property type="molecule type" value="Genomic_DNA"/>
</dbReference>
<dbReference type="InterPro" id="IPR007263">
    <property type="entry name" value="DCC1-like"/>
</dbReference>
<reference evidence="2" key="1">
    <citation type="journal article" date="2015" name="Nature">
        <title>Complex archaea that bridge the gap between prokaryotes and eukaryotes.</title>
        <authorList>
            <person name="Spang A."/>
            <person name="Saw J.H."/>
            <person name="Jorgensen S.L."/>
            <person name="Zaremba-Niedzwiedzka K."/>
            <person name="Martijn J."/>
            <person name="Lind A.E."/>
            <person name="van Eijk R."/>
            <person name="Schleper C."/>
            <person name="Guy L."/>
            <person name="Ettema T.J."/>
        </authorList>
    </citation>
    <scope>NUCLEOTIDE SEQUENCE</scope>
</reference>
<evidence type="ECO:0008006" key="3">
    <source>
        <dbReference type="Google" id="ProtNLM"/>
    </source>
</evidence>
<keyword evidence="1" id="KW-1133">Transmembrane helix</keyword>
<accession>A0A0F9QS78</accession>
<protein>
    <recommendedName>
        <fullName evidence="3">Thiol-disulfide oxidoreductase DCC</fullName>
    </recommendedName>
</protein>
<dbReference type="GO" id="GO:0015035">
    <property type="term" value="F:protein-disulfide reductase activity"/>
    <property type="evidence" value="ECO:0007669"/>
    <property type="project" value="InterPro"/>
</dbReference>
<dbReference type="AlphaFoldDB" id="A0A0F9QS78"/>
<organism evidence="2">
    <name type="scientific">marine sediment metagenome</name>
    <dbReference type="NCBI Taxonomy" id="412755"/>
    <lineage>
        <taxon>unclassified sequences</taxon>
        <taxon>metagenomes</taxon>
        <taxon>ecological metagenomes</taxon>
    </lineage>
</organism>
<proteinExistence type="predicted"/>
<comment type="caution">
    <text evidence="2">The sequence shown here is derived from an EMBL/GenBank/DDBJ whole genome shotgun (WGS) entry which is preliminary data.</text>
</comment>
<keyword evidence="1" id="KW-0812">Transmembrane</keyword>